<dbReference type="EMBL" id="ADLN01000001">
    <property type="protein sequence ID" value="EHI61704.1"/>
    <property type="molecule type" value="Genomic_DNA"/>
</dbReference>
<dbReference type="InterPro" id="IPR043128">
    <property type="entry name" value="Rev_trsase/Diguanyl_cyclase"/>
</dbReference>
<sequence length="820" mass="94093">MKQRIKQYIAILAVISCMLLLHTSAAFAQEQQPIRVGFPAQEGLTMRNENGDYSGYTYDYLLEVAQYTGWTYEFVELEGTLDEQLTEMLSMLENGELDILGTIGYSEQLAEIYDFPSENYGNAYYVIAVRNDEDRIDEYNLSDYKGLRVALLKQAKNSNEKFFQYTKLNGIDYEIVWCEDGDELYEKVLSGEADALIDKDLSLGNEFRPIAKYSPSPFFFAVTKGKTEIISELNQAITYISEINPMLQANLYNKYFSRTSSQLILNSQEKAYIQENPTLKVLVHDGFGPLQYYDENGEVRGVAKDLLNGIADKAGWNLEYIYSDTYAEFEGGVLRNEADLVLSVPYDYNTALQEDVLLSIPYLETEVVLVTRDGVSASDLSSRRLAVYKGEKKNYEKSEYVSYYDSIEESLNAVEQGECDYTYVNSYAASFYQRKNRHSHTIIYPLPTENSIKYCLGILSKDNKLLSAILNKGINTVDANELEYYIYNNAQQNLEVTFQTFVKDNPMTFIGGVLFIAICLILLLSSHYRSQLKMKKQLELENTRYRYLSDILKEVTFTYDYEKDCLELSQEGIRIFETSGYIEHYSQYHQNTDSDVSLPALMALLEQKKDLDMELQLKFPGAEPEWFRIVIKIVMDGKKAVSAIGRMQNIHAEKLEKERLVEKSRIDGLTDIYNNITMKRKITEMLEDKKESLALLITDLDDFKSINDNYGHYTGDQVLIQTAAALKEVFSRHGIVGRLGGDEFIACISYQGESWMEEKCREFFKHLDARMAEAKVPLSTISIGIAIRRNEDDFTTLYQRADESLYTVKNNGKNNFKIES</sequence>
<dbReference type="PROSITE" id="PS50887">
    <property type="entry name" value="GGDEF"/>
    <property type="match status" value="1"/>
</dbReference>
<dbReference type="InterPro" id="IPR000160">
    <property type="entry name" value="GGDEF_dom"/>
</dbReference>
<dbReference type="SMART" id="SM00267">
    <property type="entry name" value="GGDEF"/>
    <property type="match status" value="1"/>
</dbReference>
<dbReference type="Proteomes" id="UP000005384">
    <property type="component" value="Unassembled WGS sequence"/>
</dbReference>
<dbReference type="Pfam" id="PF00990">
    <property type="entry name" value="GGDEF"/>
    <property type="match status" value="1"/>
</dbReference>
<gene>
    <name evidence="4" type="ORF">HMPREF9473_00155</name>
</gene>
<reference evidence="4 5" key="1">
    <citation type="submission" date="2011-08" db="EMBL/GenBank/DDBJ databases">
        <title>The Genome Sequence of Clostridium hathewayi WAL-18680.</title>
        <authorList>
            <consortium name="The Broad Institute Genome Sequencing Platform"/>
            <person name="Earl A."/>
            <person name="Ward D."/>
            <person name="Feldgarden M."/>
            <person name="Gevers D."/>
            <person name="Finegold S.M."/>
            <person name="Summanen P.H."/>
            <person name="Molitoris D.R."/>
            <person name="Song M."/>
            <person name="Daigneault M."/>
            <person name="Allen-Vercoe E."/>
            <person name="Young S.K."/>
            <person name="Zeng Q."/>
            <person name="Gargeya S."/>
            <person name="Fitzgerald M."/>
            <person name="Haas B."/>
            <person name="Abouelleil A."/>
            <person name="Alvarado L."/>
            <person name="Arachchi H.M."/>
            <person name="Berlin A."/>
            <person name="Brown A."/>
            <person name="Chapman S.B."/>
            <person name="Chen Z."/>
            <person name="Dunbar C."/>
            <person name="Freedman E."/>
            <person name="Gearin G."/>
            <person name="Gellesch M."/>
            <person name="Goldberg J."/>
            <person name="Griggs A."/>
            <person name="Gujja S."/>
            <person name="Heiman D."/>
            <person name="Howarth C."/>
            <person name="Larson L."/>
            <person name="Lui A."/>
            <person name="MacDonald P.J.P."/>
            <person name="Montmayeur A."/>
            <person name="Murphy C."/>
            <person name="Neiman D."/>
            <person name="Pearson M."/>
            <person name="Priest M."/>
            <person name="Roberts A."/>
            <person name="Saif S."/>
            <person name="Shea T."/>
            <person name="Shenoy N."/>
            <person name="Sisk P."/>
            <person name="Stolte C."/>
            <person name="Sykes S."/>
            <person name="Wortman J."/>
            <person name="Nusbaum C."/>
            <person name="Birren B."/>
        </authorList>
    </citation>
    <scope>NUCLEOTIDE SEQUENCE [LARGE SCALE GENOMIC DNA]</scope>
    <source>
        <strain evidence="4 5">WAL-18680</strain>
    </source>
</reference>
<dbReference type="Gene3D" id="3.40.190.10">
    <property type="entry name" value="Periplasmic binding protein-like II"/>
    <property type="match status" value="4"/>
</dbReference>
<dbReference type="PROSITE" id="PS51257">
    <property type="entry name" value="PROKAR_LIPOPROTEIN"/>
    <property type="match status" value="1"/>
</dbReference>
<evidence type="ECO:0000313" key="4">
    <source>
        <dbReference type="EMBL" id="EHI61704.1"/>
    </source>
</evidence>
<evidence type="ECO:0000256" key="1">
    <source>
        <dbReference type="SAM" id="Phobius"/>
    </source>
</evidence>
<dbReference type="SUPFAM" id="SSF55073">
    <property type="entry name" value="Nucleotide cyclase"/>
    <property type="match status" value="1"/>
</dbReference>
<dbReference type="NCBIfam" id="TIGR00254">
    <property type="entry name" value="GGDEF"/>
    <property type="match status" value="1"/>
</dbReference>
<dbReference type="InterPro" id="IPR001638">
    <property type="entry name" value="Solute-binding_3/MltF_N"/>
</dbReference>
<dbReference type="PANTHER" id="PTHR45138:SF9">
    <property type="entry name" value="DIGUANYLATE CYCLASE DGCM-RELATED"/>
    <property type="match status" value="1"/>
</dbReference>
<dbReference type="PANTHER" id="PTHR45138">
    <property type="entry name" value="REGULATORY COMPONENTS OF SENSORY TRANSDUCTION SYSTEM"/>
    <property type="match status" value="1"/>
</dbReference>
<dbReference type="RefSeq" id="WP_006778136.1">
    <property type="nucleotide sequence ID" value="NZ_CP040506.1"/>
</dbReference>
<keyword evidence="5" id="KW-1185">Reference proteome</keyword>
<dbReference type="AlphaFoldDB" id="G5I9G5"/>
<dbReference type="InterPro" id="IPR029787">
    <property type="entry name" value="Nucleotide_cyclase"/>
</dbReference>
<feature type="signal peptide" evidence="2">
    <location>
        <begin position="1"/>
        <end position="28"/>
    </location>
</feature>
<accession>G5I9G5</accession>
<evidence type="ECO:0000259" key="3">
    <source>
        <dbReference type="PROSITE" id="PS50887"/>
    </source>
</evidence>
<dbReference type="SMART" id="SM00062">
    <property type="entry name" value="PBPb"/>
    <property type="match status" value="2"/>
</dbReference>
<dbReference type="GO" id="GO:0052621">
    <property type="term" value="F:diguanylate cyclase activity"/>
    <property type="evidence" value="ECO:0007669"/>
    <property type="project" value="TreeGrafter"/>
</dbReference>
<keyword evidence="1" id="KW-0472">Membrane</keyword>
<comment type="caution">
    <text evidence="4">The sequence shown here is derived from an EMBL/GenBank/DDBJ whole genome shotgun (WGS) entry which is preliminary data.</text>
</comment>
<dbReference type="PATRIC" id="fig|742737.3.peg.148"/>
<dbReference type="OrthoDB" id="9810305at2"/>
<feature type="transmembrane region" description="Helical" evidence="1">
    <location>
        <begin position="507"/>
        <end position="526"/>
    </location>
</feature>
<feature type="domain" description="GGDEF" evidence="3">
    <location>
        <begin position="691"/>
        <end position="820"/>
    </location>
</feature>
<proteinExistence type="predicted"/>
<keyword evidence="2" id="KW-0732">Signal</keyword>
<feature type="chain" id="PRO_5003478511" description="GGDEF domain-containing protein" evidence="2">
    <location>
        <begin position="29"/>
        <end position="820"/>
    </location>
</feature>
<keyword evidence="1" id="KW-1133">Transmembrane helix</keyword>
<dbReference type="Pfam" id="PF00497">
    <property type="entry name" value="SBP_bac_3"/>
    <property type="match status" value="2"/>
</dbReference>
<protein>
    <recommendedName>
        <fullName evidence="3">GGDEF domain-containing protein</fullName>
    </recommendedName>
</protein>
<dbReference type="Gene3D" id="3.30.70.270">
    <property type="match status" value="1"/>
</dbReference>
<evidence type="ECO:0000256" key="2">
    <source>
        <dbReference type="SAM" id="SignalP"/>
    </source>
</evidence>
<evidence type="ECO:0000313" key="5">
    <source>
        <dbReference type="Proteomes" id="UP000005384"/>
    </source>
</evidence>
<dbReference type="SUPFAM" id="SSF53850">
    <property type="entry name" value="Periplasmic binding protein-like II"/>
    <property type="match status" value="2"/>
</dbReference>
<name>G5I9G5_9FIRM</name>
<keyword evidence="1" id="KW-0812">Transmembrane</keyword>
<organism evidence="4 5">
    <name type="scientific">Hungatella hathewayi WAL-18680</name>
    <dbReference type="NCBI Taxonomy" id="742737"/>
    <lineage>
        <taxon>Bacteria</taxon>
        <taxon>Bacillati</taxon>
        <taxon>Bacillota</taxon>
        <taxon>Clostridia</taxon>
        <taxon>Lachnospirales</taxon>
        <taxon>Lachnospiraceae</taxon>
        <taxon>Hungatella</taxon>
    </lineage>
</organism>
<dbReference type="HOGENOM" id="CLU_017954_0_0_9"/>
<dbReference type="InterPro" id="IPR050469">
    <property type="entry name" value="Diguanylate_Cyclase"/>
</dbReference>
<dbReference type="CDD" id="cd01949">
    <property type="entry name" value="GGDEF"/>
    <property type="match status" value="1"/>
</dbReference>